<keyword evidence="1" id="KW-0812">Transmembrane</keyword>
<comment type="caution">
    <text evidence="2">The sequence shown here is derived from an EMBL/GenBank/DDBJ whole genome shotgun (WGS) entry which is preliminary data.</text>
</comment>
<dbReference type="Proteomes" id="UP000243797">
    <property type="component" value="Unassembled WGS sequence"/>
</dbReference>
<feature type="transmembrane region" description="Helical" evidence="1">
    <location>
        <begin position="60"/>
        <end position="84"/>
    </location>
</feature>
<dbReference type="EMBL" id="NKHZ01000041">
    <property type="protein sequence ID" value="PNS18318.1"/>
    <property type="molecule type" value="Genomic_DNA"/>
</dbReference>
<protein>
    <submittedName>
        <fullName evidence="2">Uncharacterized protein</fullName>
    </submittedName>
</protein>
<organism evidence="2 3">
    <name type="scientific">Sphaceloma murrayae</name>
    <dbReference type="NCBI Taxonomy" id="2082308"/>
    <lineage>
        <taxon>Eukaryota</taxon>
        <taxon>Fungi</taxon>
        <taxon>Dikarya</taxon>
        <taxon>Ascomycota</taxon>
        <taxon>Pezizomycotina</taxon>
        <taxon>Dothideomycetes</taxon>
        <taxon>Dothideomycetidae</taxon>
        <taxon>Myriangiales</taxon>
        <taxon>Elsinoaceae</taxon>
        <taxon>Sphaceloma</taxon>
    </lineage>
</organism>
<evidence type="ECO:0000313" key="3">
    <source>
        <dbReference type="Proteomes" id="UP000243797"/>
    </source>
</evidence>
<sequence length="146" mass="16532">MDFSAMLFFNPIASALHSTWTTICAIPFATVYTLRLLVLAILTDAILPVLNPVMTTIQHVLLGLVAVTFITTFVLVTFLLASALQVGHLYHESRDLHLTWTRLYPPLRTVWLQGLNAIVEAGKITEGLMEDHEKWERELETRGKMR</sequence>
<keyword evidence="3" id="KW-1185">Reference proteome</keyword>
<accession>A0A2K1QTC3</accession>
<gene>
    <name evidence="2" type="ORF">CAC42_6135</name>
</gene>
<keyword evidence="1" id="KW-0472">Membrane</keyword>
<dbReference type="AlphaFoldDB" id="A0A2K1QTC3"/>
<dbReference type="InParanoid" id="A0A2K1QTC3"/>
<proteinExistence type="predicted"/>
<reference evidence="2 3" key="1">
    <citation type="submission" date="2017-06" db="EMBL/GenBank/DDBJ databases">
        <title>Draft genome sequence of a variant of Elsinoe murrayae.</title>
        <authorList>
            <person name="Cheng Q."/>
        </authorList>
    </citation>
    <scope>NUCLEOTIDE SEQUENCE [LARGE SCALE GENOMIC DNA]</scope>
    <source>
        <strain evidence="2 3">CQ-2017a</strain>
    </source>
</reference>
<keyword evidence="1" id="KW-1133">Transmembrane helix</keyword>
<evidence type="ECO:0000256" key="1">
    <source>
        <dbReference type="SAM" id="Phobius"/>
    </source>
</evidence>
<name>A0A2K1QTC3_9PEZI</name>
<evidence type="ECO:0000313" key="2">
    <source>
        <dbReference type="EMBL" id="PNS18318.1"/>
    </source>
</evidence>